<feature type="transmembrane region" description="Helical" evidence="1">
    <location>
        <begin position="80"/>
        <end position="105"/>
    </location>
</feature>
<dbReference type="EMBL" id="CP036401">
    <property type="protein sequence ID" value="QBI00993.1"/>
    <property type="molecule type" value="Genomic_DNA"/>
</dbReference>
<proteinExistence type="predicted"/>
<name>A0A411WW16_9BURK</name>
<keyword evidence="1" id="KW-0472">Membrane</keyword>
<keyword evidence="1" id="KW-1133">Transmembrane helix</keyword>
<reference evidence="2" key="3">
    <citation type="submission" date="2022-12" db="EMBL/GenBank/DDBJ databases">
        <authorList>
            <person name="Sun Q."/>
            <person name="Kim S."/>
        </authorList>
    </citation>
    <scope>NUCLEOTIDE SEQUENCE</scope>
    <source>
        <strain evidence="2">KCTC 12343</strain>
    </source>
</reference>
<keyword evidence="1" id="KW-0812">Transmembrane</keyword>
<reference evidence="3 4" key="2">
    <citation type="submission" date="2019-02" db="EMBL/GenBank/DDBJ databases">
        <title>Draft Genome Sequences of Six Type Strains of the Genus Massilia.</title>
        <authorList>
            <person name="Miess H."/>
            <person name="Frediansyhah A."/>
            <person name="Gross H."/>
        </authorList>
    </citation>
    <scope>NUCLEOTIDE SEQUENCE [LARGE SCALE GENOMIC DNA]</scope>
    <source>
        <strain evidence="3 4">DSM 17472</strain>
    </source>
</reference>
<feature type="transmembrane region" description="Helical" evidence="1">
    <location>
        <begin position="125"/>
        <end position="142"/>
    </location>
</feature>
<keyword evidence="4" id="KW-1185">Reference proteome</keyword>
<sequence length="143" mass="14984">MNVTLLTQLAGALRFGVVLAIALHALALVPQCRAHYFLPRFVNVSLYGLVLGVAHGAVLALAGGELALDDGHRRADTVAWCLAAAVLLNLVVAAQNLLAVVALLWLHRPSAVVAHSLRGAVQPMVWSSAALAVAAYAMVHGWL</sequence>
<dbReference type="Proteomes" id="UP000292307">
    <property type="component" value="Chromosome"/>
</dbReference>
<organism evidence="2 5">
    <name type="scientific">Pseudoduganella albidiflava</name>
    <dbReference type="NCBI Taxonomy" id="321983"/>
    <lineage>
        <taxon>Bacteria</taxon>
        <taxon>Pseudomonadati</taxon>
        <taxon>Pseudomonadota</taxon>
        <taxon>Betaproteobacteria</taxon>
        <taxon>Burkholderiales</taxon>
        <taxon>Oxalobacteraceae</taxon>
        <taxon>Telluria group</taxon>
        <taxon>Pseudoduganella</taxon>
    </lineage>
</organism>
<gene>
    <name evidence="3" type="ORF">EYF70_09155</name>
    <name evidence="2" type="ORF">GCM10007387_31580</name>
</gene>
<evidence type="ECO:0000313" key="4">
    <source>
        <dbReference type="Proteomes" id="UP000292307"/>
    </source>
</evidence>
<dbReference type="EMBL" id="BMWV01000007">
    <property type="protein sequence ID" value="GGY47288.1"/>
    <property type="molecule type" value="Genomic_DNA"/>
</dbReference>
<dbReference type="AlphaFoldDB" id="A0A411WW16"/>
<protein>
    <submittedName>
        <fullName evidence="2">Uncharacterized protein</fullName>
    </submittedName>
</protein>
<evidence type="ECO:0000313" key="5">
    <source>
        <dbReference type="Proteomes" id="UP000628442"/>
    </source>
</evidence>
<evidence type="ECO:0000256" key="1">
    <source>
        <dbReference type="SAM" id="Phobius"/>
    </source>
</evidence>
<accession>A0A411WW16</accession>
<dbReference type="RefSeq" id="WP_131145119.1">
    <property type="nucleotide sequence ID" value="NZ_BMWV01000007.1"/>
</dbReference>
<reference evidence="2" key="1">
    <citation type="journal article" date="2014" name="Int. J. Syst. Evol. Microbiol.">
        <title>Complete genome sequence of Corynebacterium casei LMG S-19264T (=DSM 44701T), isolated from a smear-ripened cheese.</title>
        <authorList>
            <consortium name="US DOE Joint Genome Institute (JGI-PGF)"/>
            <person name="Walter F."/>
            <person name="Albersmeier A."/>
            <person name="Kalinowski J."/>
            <person name="Ruckert C."/>
        </authorList>
    </citation>
    <scope>NUCLEOTIDE SEQUENCE</scope>
    <source>
        <strain evidence="2">KCTC 12343</strain>
    </source>
</reference>
<evidence type="ECO:0000313" key="2">
    <source>
        <dbReference type="EMBL" id="GGY47288.1"/>
    </source>
</evidence>
<feature type="transmembrane region" description="Helical" evidence="1">
    <location>
        <begin position="44"/>
        <end position="68"/>
    </location>
</feature>
<dbReference type="Proteomes" id="UP000628442">
    <property type="component" value="Unassembled WGS sequence"/>
</dbReference>
<evidence type="ECO:0000313" key="3">
    <source>
        <dbReference type="EMBL" id="QBI00993.1"/>
    </source>
</evidence>